<gene>
    <name evidence="1" type="ORF">Z517_08177</name>
</gene>
<sequence length="209" mass="22699">MPTTDIIAVPVAAGSNIAQLLKSYRDKISRLAGFQACEYGLSVEHPDLLEVFNTWDSLSHIEASEQEPDNSAAAAINEIITAEPFYPSAQRINFEPAEGLLKALGAPVTEIATFYFEGTPSDEYLAGVCVFQSAVKAEVDSGPLASAAGMTHAEVERDGVKGKAVKLVIGWESVERHNEFRKTKAYKENIALLAKGPNKIEMHHVAFQH</sequence>
<dbReference type="VEuPathDB" id="FungiDB:Z517_08177"/>
<protein>
    <submittedName>
        <fullName evidence="1">Unplaced genomic scaffold supercont1.5, whole genome shotgun sequence</fullName>
    </submittedName>
</protein>
<name>A0A0D2EVS7_9EURO</name>
<evidence type="ECO:0000313" key="2">
    <source>
        <dbReference type="Proteomes" id="UP000053029"/>
    </source>
</evidence>
<dbReference type="GeneID" id="25307667"/>
<dbReference type="AlphaFoldDB" id="A0A0D2EVS7"/>
<proteinExistence type="predicted"/>
<evidence type="ECO:0000313" key="1">
    <source>
        <dbReference type="EMBL" id="KIW78342.1"/>
    </source>
</evidence>
<accession>A0A0D2EVS7</accession>
<keyword evidence="2" id="KW-1185">Reference proteome</keyword>
<reference evidence="1 2" key="1">
    <citation type="submission" date="2015-01" db="EMBL/GenBank/DDBJ databases">
        <title>The Genome Sequence of Fonsecaea pedrosoi CBS 271.37.</title>
        <authorList>
            <consortium name="The Broad Institute Genomics Platform"/>
            <person name="Cuomo C."/>
            <person name="de Hoog S."/>
            <person name="Gorbushina A."/>
            <person name="Stielow B."/>
            <person name="Teixiera M."/>
            <person name="Abouelleil A."/>
            <person name="Chapman S.B."/>
            <person name="Priest M."/>
            <person name="Young S.K."/>
            <person name="Wortman J."/>
            <person name="Nusbaum C."/>
            <person name="Birren B."/>
        </authorList>
    </citation>
    <scope>NUCLEOTIDE SEQUENCE [LARGE SCALE GENOMIC DNA]</scope>
    <source>
        <strain evidence="1 2">CBS 271.37</strain>
    </source>
</reference>
<dbReference type="RefSeq" id="XP_013282150.1">
    <property type="nucleotide sequence ID" value="XM_013426696.1"/>
</dbReference>
<organism evidence="1 2">
    <name type="scientific">Fonsecaea pedrosoi CBS 271.37</name>
    <dbReference type="NCBI Taxonomy" id="1442368"/>
    <lineage>
        <taxon>Eukaryota</taxon>
        <taxon>Fungi</taxon>
        <taxon>Dikarya</taxon>
        <taxon>Ascomycota</taxon>
        <taxon>Pezizomycotina</taxon>
        <taxon>Eurotiomycetes</taxon>
        <taxon>Chaetothyriomycetidae</taxon>
        <taxon>Chaetothyriales</taxon>
        <taxon>Herpotrichiellaceae</taxon>
        <taxon>Fonsecaea</taxon>
    </lineage>
</organism>
<dbReference type="STRING" id="1442368.A0A0D2EVS7"/>
<dbReference type="EMBL" id="KN846973">
    <property type="protein sequence ID" value="KIW78342.1"/>
    <property type="molecule type" value="Genomic_DNA"/>
</dbReference>
<dbReference type="HOGENOM" id="CLU_081631_2_2_1"/>
<dbReference type="Proteomes" id="UP000053029">
    <property type="component" value="Unassembled WGS sequence"/>
</dbReference>
<dbReference type="Gene3D" id="3.30.70.100">
    <property type="match status" value="1"/>
</dbReference>